<evidence type="ECO:0000256" key="3">
    <source>
        <dbReference type="SAM" id="SignalP"/>
    </source>
</evidence>
<keyword evidence="5" id="KW-1185">Reference proteome</keyword>
<evidence type="ECO:0000313" key="5">
    <source>
        <dbReference type="Proteomes" id="UP000762253"/>
    </source>
</evidence>
<feature type="signal peptide" evidence="3">
    <location>
        <begin position="1"/>
        <end position="22"/>
    </location>
</feature>
<feature type="region of interest" description="Disordered" evidence="2">
    <location>
        <begin position="90"/>
        <end position="118"/>
    </location>
</feature>
<sequence>MARLRKILTVFLVGLTFFVTQAFGYGALQAQANETVISPEGVYYKGTPEGAGRINHNDNNVVDQAKQNLKETADNVREKVNKVGDAVKTPEATHYNATPDEDNFSKGNKLSQNSGQNPLKEIADNVREKLNLDEETPRATKEFLRSTERKVENTVEPVTGTREGYYQEPARVR</sequence>
<dbReference type="RefSeq" id="WP_169267423.1">
    <property type="nucleotide sequence ID" value="NZ_QMEC01000122.1"/>
</dbReference>
<evidence type="ECO:0008006" key="6">
    <source>
        <dbReference type="Google" id="ProtNLM"/>
    </source>
</evidence>
<keyword evidence="3" id="KW-0732">Signal</keyword>
<evidence type="ECO:0000256" key="2">
    <source>
        <dbReference type="SAM" id="MobiDB-lite"/>
    </source>
</evidence>
<dbReference type="EMBL" id="QMEC01000122">
    <property type="protein sequence ID" value="NMF65855.1"/>
    <property type="molecule type" value="Genomic_DNA"/>
</dbReference>
<keyword evidence="1" id="KW-0175">Coiled coil</keyword>
<feature type="chain" id="PRO_5047190144" description="Low temperature-induced protein" evidence="3">
    <location>
        <begin position="23"/>
        <end position="173"/>
    </location>
</feature>
<evidence type="ECO:0000256" key="1">
    <source>
        <dbReference type="SAM" id="Coils"/>
    </source>
</evidence>
<comment type="caution">
    <text evidence="4">The sequence shown here is derived from an EMBL/GenBank/DDBJ whole genome shotgun (WGS) entry which is preliminary data.</text>
</comment>
<dbReference type="Proteomes" id="UP000762253">
    <property type="component" value="Unassembled WGS sequence"/>
</dbReference>
<accession>A0ABX1MB82</accession>
<reference evidence="4 5" key="1">
    <citation type="submission" date="2018-06" db="EMBL/GenBank/DDBJ databases">
        <title>Comparative genomics of Brasilonema spp. strains.</title>
        <authorList>
            <person name="Alvarenga D.O."/>
            <person name="Fiore M.F."/>
            <person name="Varani A.M."/>
        </authorList>
    </citation>
    <scope>NUCLEOTIDE SEQUENCE [LARGE SCALE GENOMIC DNA]</scope>
    <source>
        <strain evidence="4 5">UFV-OR1</strain>
    </source>
</reference>
<protein>
    <recommendedName>
        <fullName evidence="6">Low temperature-induced protein</fullName>
    </recommendedName>
</protein>
<evidence type="ECO:0000313" key="4">
    <source>
        <dbReference type="EMBL" id="NMF65855.1"/>
    </source>
</evidence>
<feature type="coiled-coil region" evidence="1">
    <location>
        <begin position="59"/>
        <end position="86"/>
    </location>
</feature>
<feature type="compositionally biased region" description="Polar residues" evidence="2">
    <location>
        <begin position="105"/>
        <end position="117"/>
    </location>
</feature>
<proteinExistence type="predicted"/>
<organism evidence="4 5">
    <name type="scientific">Brasilonema octagenarum UFV-OR1</name>
    <dbReference type="NCBI Taxonomy" id="417115"/>
    <lineage>
        <taxon>Bacteria</taxon>
        <taxon>Bacillati</taxon>
        <taxon>Cyanobacteriota</taxon>
        <taxon>Cyanophyceae</taxon>
        <taxon>Nostocales</taxon>
        <taxon>Scytonemataceae</taxon>
        <taxon>Brasilonema</taxon>
        <taxon>Octagenarum group</taxon>
    </lineage>
</organism>
<gene>
    <name evidence="4" type="ORF">DP115_25145</name>
</gene>
<name>A0ABX1MB82_9CYAN</name>